<dbReference type="InterPro" id="IPR027417">
    <property type="entry name" value="P-loop_NTPase"/>
</dbReference>
<dbReference type="RefSeq" id="WP_405287423.1">
    <property type="nucleotide sequence ID" value="NZ_JBBHLI010000011.1"/>
</dbReference>
<dbReference type="EMBL" id="JBBHLI010000011">
    <property type="protein sequence ID" value="MEK9502460.1"/>
    <property type="molecule type" value="Genomic_DNA"/>
</dbReference>
<keyword evidence="1" id="KW-0547">Nucleotide-binding</keyword>
<dbReference type="Pfam" id="PF00005">
    <property type="entry name" value="ABC_tran"/>
    <property type="match status" value="1"/>
</dbReference>
<comment type="caution">
    <text evidence="4">The sequence shown here is derived from an EMBL/GenBank/DDBJ whole genome shotgun (WGS) entry which is preliminary data.</text>
</comment>
<protein>
    <submittedName>
        <fullName evidence="4">ABC transporter ATP-binding protein</fullName>
    </submittedName>
</protein>
<gene>
    <name evidence="4" type="ORF">WI372_15810</name>
</gene>
<dbReference type="CDD" id="cd03230">
    <property type="entry name" value="ABC_DR_subfamily_A"/>
    <property type="match status" value="1"/>
</dbReference>
<evidence type="ECO:0000256" key="2">
    <source>
        <dbReference type="ARBA" id="ARBA00022840"/>
    </source>
</evidence>
<keyword evidence="5" id="KW-1185">Reference proteome</keyword>
<sequence length="245" mass="26469">MQASDSDDASRRLRLRRVGASFPGFELGPLDLDMALGERWALAGANGSGKTTTVRIISGRLPDFHGEATVLGIDVADDPPTARSRVGVLPEQRAGFGWMTVRQHLDFVSAFHPTWDPGYATQLQAGFALPDEAKVGTLSKGMRLKLSLVAAEAFRPPVLLLDEPTSGVDPVAREALLDLLDEVVPEGGDRLLIFSTHILEDLERLRPRVAVLAGGELTRVGSTGELLGPDPDDPRRRALIRELNP</sequence>
<proteinExistence type="predicted"/>
<dbReference type="PROSITE" id="PS50893">
    <property type="entry name" value="ABC_TRANSPORTER_2"/>
    <property type="match status" value="1"/>
</dbReference>
<dbReference type="Proteomes" id="UP001484239">
    <property type="component" value="Unassembled WGS sequence"/>
</dbReference>
<accession>A0ABU9EG38</accession>
<dbReference type="SMART" id="SM00382">
    <property type="entry name" value="AAA"/>
    <property type="match status" value="1"/>
</dbReference>
<dbReference type="InterPro" id="IPR003439">
    <property type="entry name" value="ABC_transporter-like_ATP-bd"/>
</dbReference>
<keyword evidence="2 4" id="KW-0067">ATP-binding</keyword>
<dbReference type="PANTHER" id="PTHR43158:SF2">
    <property type="entry name" value="SKFA PEPTIDE EXPORT ATP-BINDING PROTEIN SKFE"/>
    <property type="match status" value="1"/>
</dbReference>
<dbReference type="InterPro" id="IPR003593">
    <property type="entry name" value="AAA+_ATPase"/>
</dbReference>
<evidence type="ECO:0000313" key="5">
    <source>
        <dbReference type="Proteomes" id="UP001484239"/>
    </source>
</evidence>
<feature type="domain" description="ABC transporter" evidence="3">
    <location>
        <begin position="13"/>
        <end position="239"/>
    </location>
</feature>
<dbReference type="GO" id="GO:0005524">
    <property type="term" value="F:ATP binding"/>
    <property type="evidence" value="ECO:0007669"/>
    <property type="project" value="UniProtKB-KW"/>
</dbReference>
<evidence type="ECO:0000313" key="4">
    <source>
        <dbReference type="EMBL" id="MEK9502460.1"/>
    </source>
</evidence>
<dbReference type="SUPFAM" id="SSF52540">
    <property type="entry name" value="P-loop containing nucleoside triphosphate hydrolases"/>
    <property type="match status" value="1"/>
</dbReference>
<dbReference type="Gene3D" id="3.40.50.300">
    <property type="entry name" value="P-loop containing nucleotide triphosphate hydrolases"/>
    <property type="match status" value="1"/>
</dbReference>
<reference evidence="4 5" key="1">
    <citation type="submission" date="2024-02" db="EMBL/GenBank/DDBJ databases">
        <title>A novel Gemmatimonadota bacterium.</title>
        <authorList>
            <person name="Du Z.-J."/>
            <person name="Ye Y.-Q."/>
        </authorList>
    </citation>
    <scope>NUCLEOTIDE SEQUENCE [LARGE SCALE GENOMIC DNA]</scope>
    <source>
        <strain evidence="4 5">DH-20</strain>
    </source>
</reference>
<name>A0ABU9EG38_9BACT</name>
<dbReference type="PANTHER" id="PTHR43158">
    <property type="entry name" value="SKFA PEPTIDE EXPORT ATP-BINDING PROTEIN SKFE"/>
    <property type="match status" value="1"/>
</dbReference>
<evidence type="ECO:0000259" key="3">
    <source>
        <dbReference type="PROSITE" id="PS50893"/>
    </source>
</evidence>
<organism evidence="4 5">
    <name type="scientific">Gaopeijia maritima</name>
    <dbReference type="NCBI Taxonomy" id="3119007"/>
    <lineage>
        <taxon>Bacteria</taxon>
        <taxon>Pseudomonadati</taxon>
        <taxon>Gemmatimonadota</taxon>
        <taxon>Longimicrobiia</taxon>
        <taxon>Gaopeijiales</taxon>
        <taxon>Gaopeijiaceae</taxon>
        <taxon>Gaopeijia</taxon>
    </lineage>
</organism>
<evidence type="ECO:0000256" key="1">
    <source>
        <dbReference type="ARBA" id="ARBA00022741"/>
    </source>
</evidence>